<feature type="region of interest" description="Disordered" evidence="1">
    <location>
        <begin position="146"/>
        <end position="169"/>
    </location>
</feature>
<dbReference type="EMBL" id="CAKOFQ010011501">
    <property type="protein sequence ID" value="CAH2020807.1"/>
    <property type="molecule type" value="Genomic_DNA"/>
</dbReference>
<accession>A0A9P0VUG0</accession>
<keyword evidence="3" id="KW-1185">Reference proteome</keyword>
<protein>
    <submittedName>
        <fullName evidence="2">Uncharacterized protein</fullName>
    </submittedName>
</protein>
<organism evidence="2 3">
    <name type="scientific">Acanthoscelides obtectus</name>
    <name type="common">Bean weevil</name>
    <name type="synonym">Bruchus obtectus</name>
    <dbReference type="NCBI Taxonomy" id="200917"/>
    <lineage>
        <taxon>Eukaryota</taxon>
        <taxon>Metazoa</taxon>
        <taxon>Ecdysozoa</taxon>
        <taxon>Arthropoda</taxon>
        <taxon>Hexapoda</taxon>
        <taxon>Insecta</taxon>
        <taxon>Pterygota</taxon>
        <taxon>Neoptera</taxon>
        <taxon>Endopterygota</taxon>
        <taxon>Coleoptera</taxon>
        <taxon>Polyphaga</taxon>
        <taxon>Cucujiformia</taxon>
        <taxon>Chrysomeloidea</taxon>
        <taxon>Chrysomelidae</taxon>
        <taxon>Bruchinae</taxon>
        <taxon>Bruchini</taxon>
        <taxon>Acanthoscelides</taxon>
    </lineage>
</organism>
<dbReference type="Proteomes" id="UP001152888">
    <property type="component" value="Unassembled WGS sequence"/>
</dbReference>
<gene>
    <name evidence="2" type="ORF">ACAOBT_LOCUS38107</name>
</gene>
<sequence>MQEKKNLQISELRYKRQSEFKESQIQHFLERIKIQDEQIAKLDEDVLLLHKSVDTNTVSKEALTEPETKSAYQTYSKINSRSVETQTDLEVIPVKDNKQELVNIKCDLLRAQEVLKEKEHVALSVMISPSFGTDFDGSSASLTNLTSVPPCTSSPETLSSTSIPHSDNEIPSLSLRNSSIWV</sequence>
<dbReference type="OrthoDB" id="6351660at2759"/>
<reference evidence="2" key="1">
    <citation type="submission" date="2022-03" db="EMBL/GenBank/DDBJ databases">
        <authorList>
            <person name="Sayadi A."/>
        </authorList>
    </citation>
    <scope>NUCLEOTIDE SEQUENCE</scope>
</reference>
<proteinExistence type="predicted"/>
<evidence type="ECO:0000256" key="1">
    <source>
        <dbReference type="SAM" id="MobiDB-lite"/>
    </source>
</evidence>
<evidence type="ECO:0000313" key="2">
    <source>
        <dbReference type="EMBL" id="CAH2020807.1"/>
    </source>
</evidence>
<name>A0A9P0VUG0_ACAOB</name>
<dbReference type="AlphaFoldDB" id="A0A9P0VUG0"/>
<evidence type="ECO:0000313" key="3">
    <source>
        <dbReference type="Proteomes" id="UP001152888"/>
    </source>
</evidence>
<comment type="caution">
    <text evidence="2">The sequence shown here is derived from an EMBL/GenBank/DDBJ whole genome shotgun (WGS) entry which is preliminary data.</text>
</comment>